<comment type="function">
    <text evidence="7">Involved in the assimilation of dimethylsulphoniopropionate (DMSP), an important compound in the fixation of carbon in marine phytoplankton, by mediating the conversion of 3-(methylthio)propanoyl-CoA (MMPA-CoA) to 3-(methylthio)acryloyl-CoA (MTA-CoA).</text>
</comment>
<dbReference type="Pfam" id="PF02770">
    <property type="entry name" value="Acyl-CoA_dh_M"/>
    <property type="match status" value="1"/>
</dbReference>
<dbReference type="InterPro" id="IPR036250">
    <property type="entry name" value="AcylCo_DH-like_C"/>
</dbReference>
<comment type="cofactor">
    <cofactor evidence="1 10">
        <name>FAD</name>
        <dbReference type="ChEBI" id="CHEBI:57692"/>
    </cofactor>
</comment>
<evidence type="ECO:0000256" key="4">
    <source>
        <dbReference type="ARBA" id="ARBA00022827"/>
    </source>
</evidence>
<dbReference type="Pfam" id="PF12806">
    <property type="entry name" value="Acyl-CoA_dh_C"/>
    <property type="match status" value="1"/>
</dbReference>
<dbReference type="InterPro" id="IPR037069">
    <property type="entry name" value="AcylCoA_DH/ox_N_sf"/>
</dbReference>
<dbReference type="STRING" id="1226968.A6A40_00355"/>
<dbReference type="InterPro" id="IPR009075">
    <property type="entry name" value="AcylCo_DH/oxidase_C"/>
</dbReference>
<reference evidence="15 16" key="1">
    <citation type="journal article" date="2013" name="Int. J. Syst. Evol. Microbiol.">
        <title>Azospirillum humicireducens sp. nov., a nitrogen-fixing bacterium isolated from a microbial fuel cell.</title>
        <authorList>
            <person name="Zhou S."/>
            <person name="Han L."/>
            <person name="Wang Y."/>
            <person name="Yang G."/>
            <person name="Zhuang L."/>
            <person name="Hu P."/>
        </authorList>
    </citation>
    <scope>NUCLEOTIDE SEQUENCE [LARGE SCALE GENOMIC DNA]</scope>
    <source>
        <strain evidence="15 16">SgZ-5</strain>
    </source>
</reference>
<dbReference type="FunFam" id="2.40.110.10:FF:000031">
    <property type="entry name" value="Acyl-CoA dehydrogenase, putative"/>
    <property type="match status" value="1"/>
</dbReference>
<evidence type="ECO:0000256" key="2">
    <source>
        <dbReference type="ARBA" id="ARBA00009347"/>
    </source>
</evidence>
<feature type="domain" description="Acetyl-CoA dehydrogenase-like C-terminal" evidence="14">
    <location>
        <begin position="486"/>
        <end position="597"/>
    </location>
</feature>
<dbReference type="SUPFAM" id="SSF56645">
    <property type="entry name" value="Acyl-CoA dehydrogenase NM domain-like"/>
    <property type="match status" value="1"/>
</dbReference>
<dbReference type="InterPro" id="IPR013786">
    <property type="entry name" value="AcylCoA_DH/ox_N"/>
</dbReference>
<accession>A0A168XZ14</accession>
<dbReference type="PANTHER" id="PTHR42803:SF1">
    <property type="entry name" value="BROAD-SPECIFICITY LINEAR ACYL-COA DEHYDROGENASE FADE5"/>
    <property type="match status" value="1"/>
</dbReference>
<dbReference type="OrthoDB" id="5510711at2"/>
<feature type="domain" description="Acyl-CoA dehydrogenase/oxidase C-terminal" evidence="11">
    <location>
        <begin position="288"/>
        <end position="457"/>
    </location>
</feature>
<dbReference type="Gene3D" id="1.10.540.10">
    <property type="entry name" value="Acyl-CoA dehydrogenase/oxidase, N-terminal domain"/>
    <property type="match status" value="1"/>
</dbReference>
<evidence type="ECO:0000313" key="16">
    <source>
        <dbReference type="Proteomes" id="UP000077405"/>
    </source>
</evidence>
<gene>
    <name evidence="15" type="ORF">A6A40_00355</name>
</gene>
<dbReference type="InterPro" id="IPR025878">
    <property type="entry name" value="Acyl-CoA_dh-like_C_dom"/>
</dbReference>
<dbReference type="Proteomes" id="UP000077405">
    <property type="component" value="Chromosome"/>
</dbReference>
<dbReference type="InterPro" id="IPR052166">
    <property type="entry name" value="Diverse_Acyl-CoA_DH"/>
</dbReference>
<dbReference type="EMBL" id="CP015285">
    <property type="protein sequence ID" value="ANC90487.1"/>
    <property type="molecule type" value="Genomic_DNA"/>
</dbReference>
<protein>
    <recommendedName>
        <fullName evidence="9">3-methylmercaptopropionyl-CoA dehydrogenase</fullName>
        <ecNumber evidence="8">1.3.99.41</ecNumber>
    </recommendedName>
</protein>
<dbReference type="KEGG" id="ahu:A6A40_00355"/>
<name>A0A168XZ14_9PROT</name>
<dbReference type="SUPFAM" id="SSF47203">
    <property type="entry name" value="Acyl-CoA dehydrogenase C-terminal domain-like"/>
    <property type="match status" value="1"/>
</dbReference>
<dbReference type="Pfam" id="PF02771">
    <property type="entry name" value="Acyl-CoA_dh_N"/>
    <property type="match status" value="1"/>
</dbReference>
<dbReference type="InterPro" id="IPR046373">
    <property type="entry name" value="Acyl-CoA_Oxase/DH_mid-dom_sf"/>
</dbReference>
<evidence type="ECO:0000256" key="8">
    <source>
        <dbReference type="ARBA" id="ARBA00066694"/>
    </source>
</evidence>
<dbReference type="Pfam" id="PF00441">
    <property type="entry name" value="Acyl-CoA_dh_1"/>
    <property type="match status" value="1"/>
</dbReference>
<sequence>MTAAAIPYSPPLKEIRFVLDHLAGMADVAALPGFEDASPDMVDSILGEAAKIAENVLAPLNRIGDVQGARLDADGIARTAEGWGAAWQALVEGGWNGLPFDPARGGMGLPNLLNTAVQEMWHSANMAFALCPMLTQGAVNAVQLYGSDALKDLYLPKMISGEWTGTMNITEPQAGSDLAATRSRAVPNGDHYLVSGQKIFITYGDHDLTENIVHLVLARLPDAPPGVKGISLFVVPKFLVNADGSLGARNQVKCVSLEHKLGIHGSPTAVLSFGDEGGATGFLVGEPNRGLEYMFAMMNHARLNVAMQGLSIAERAYQQALAYARDRVQGKPLGWTEGQSKGIVNHPDVRRLLMGMKARIEAMRGILYTAAAAVDVAHHHADEATRARAALLVDLLTPIAKGWCTETGQQLASDGVQVHGGMGFIEETGAAQHLRDARITTIYEGTTAIQANDLINRKLLRDGGATANGLLDEISALGGELSGHADEALRVTGAELVSAVREAKQAIAWVLTAAKQDPRLPAAASVTLLELMGVVAGGWQLARAAKVAVERLAQRDADAAFLSAKPLTARFYATHVLPKAAALRATVVNGSASVMALSEEQLFGAA</sequence>
<dbReference type="PANTHER" id="PTHR42803">
    <property type="entry name" value="ACYL-COA DEHYDROGENASE"/>
    <property type="match status" value="1"/>
</dbReference>
<evidence type="ECO:0000256" key="3">
    <source>
        <dbReference type="ARBA" id="ARBA00022630"/>
    </source>
</evidence>
<dbReference type="GO" id="GO:0016627">
    <property type="term" value="F:oxidoreductase activity, acting on the CH-CH group of donors"/>
    <property type="evidence" value="ECO:0007669"/>
    <property type="project" value="InterPro"/>
</dbReference>
<organism evidence="15 16">
    <name type="scientific">Azospirillum humicireducens</name>
    <dbReference type="NCBI Taxonomy" id="1226968"/>
    <lineage>
        <taxon>Bacteria</taxon>
        <taxon>Pseudomonadati</taxon>
        <taxon>Pseudomonadota</taxon>
        <taxon>Alphaproteobacteria</taxon>
        <taxon>Rhodospirillales</taxon>
        <taxon>Azospirillaceae</taxon>
        <taxon>Azospirillum</taxon>
    </lineage>
</organism>
<evidence type="ECO:0000259" key="12">
    <source>
        <dbReference type="Pfam" id="PF02770"/>
    </source>
</evidence>
<evidence type="ECO:0000256" key="1">
    <source>
        <dbReference type="ARBA" id="ARBA00001974"/>
    </source>
</evidence>
<evidence type="ECO:0000313" key="15">
    <source>
        <dbReference type="EMBL" id="ANC90487.1"/>
    </source>
</evidence>
<evidence type="ECO:0000256" key="5">
    <source>
        <dbReference type="ARBA" id="ARBA00023002"/>
    </source>
</evidence>
<keyword evidence="3 10" id="KW-0285">Flavoprotein</keyword>
<evidence type="ECO:0000259" key="13">
    <source>
        <dbReference type="Pfam" id="PF02771"/>
    </source>
</evidence>
<comment type="similarity">
    <text evidence="2 10">Belongs to the acyl-CoA dehydrogenase family.</text>
</comment>
<comment type="catalytic activity">
    <reaction evidence="6">
        <text>3-(methylsulfanyl)propanoyl-CoA + oxidized [electron-transfer flavoprotein] + H(+) = 3-(methylsulfanyl)acryloyl-CoA + reduced [electron-transfer flavoprotein]</text>
        <dbReference type="Rhea" id="RHEA:52612"/>
        <dbReference type="Rhea" id="RHEA-COMP:10685"/>
        <dbReference type="Rhea" id="RHEA-COMP:10686"/>
        <dbReference type="ChEBI" id="CHEBI:15378"/>
        <dbReference type="ChEBI" id="CHEBI:57692"/>
        <dbReference type="ChEBI" id="CHEBI:58307"/>
        <dbReference type="ChEBI" id="CHEBI:82815"/>
        <dbReference type="ChEBI" id="CHEBI:84994"/>
        <dbReference type="EC" id="1.3.99.41"/>
    </reaction>
    <physiologicalReaction direction="left-to-right" evidence="6">
        <dbReference type="Rhea" id="RHEA:52613"/>
    </physiologicalReaction>
</comment>
<dbReference type="Gene3D" id="2.40.110.10">
    <property type="entry name" value="Butyryl-CoA Dehydrogenase, subunit A, domain 2"/>
    <property type="match status" value="1"/>
</dbReference>
<evidence type="ECO:0000256" key="9">
    <source>
        <dbReference type="ARBA" id="ARBA00069043"/>
    </source>
</evidence>
<evidence type="ECO:0000256" key="6">
    <source>
        <dbReference type="ARBA" id="ARBA00051388"/>
    </source>
</evidence>
<feature type="domain" description="Acyl-CoA dehydrogenase/oxidase N-terminal" evidence="13">
    <location>
        <begin position="85"/>
        <end position="162"/>
    </location>
</feature>
<evidence type="ECO:0000259" key="11">
    <source>
        <dbReference type="Pfam" id="PF00441"/>
    </source>
</evidence>
<dbReference type="RefSeq" id="WP_063633533.1">
    <property type="nucleotide sequence ID" value="NZ_CP015285.1"/>
</dbReference>
<evidence type="ECO:0000256" key="10">
    <source>
        <dbReference type="RuleBase" id="RU362125"/>
    </source>
</evidence>
<evidence type="ECO:0000256" key="7">
    <source>
        <dbReference type="ARBA" id="ARBA00058683"/>
    </source>
</evidence>
<dbReference type="AlphaFoldDB" id="A0A168XZ14"/>
<dbReference type="InterPro" id="IPR009100">
    <property type="entry name" value="AcylCoA_DH/oxidase_NM_dom_sf"/>
</dbReference>
<proteinExistence type="inferred from homology"/>
<dbReference type="Gene3D" id="1.20.140.10">
    <property type="entry name" value="Butyryl-CoA Dehydrogenase, subunit A, domain 3"/>
    <property type="match status" value="1"/>
</dbReference>
<keyword evidence="5 10" id="KW-0560">Oxidoreductase</keyword>
<evidence type="ECO:0000259" key="14">
    <source>
        <dbReference type="Pfam" id="PF12806"/>
    </source>
</evidence>
<dbReference type="EC" id="1.3.99.41" evidence="8"/>
<keyword evidence="4 10" id="KW-0274">FAD</keyword>
<dbReference type="GO" id="GO:0050660">
    <property type="term" value="F:flavin adenine dinucleotide binding"/>
    <property type="evidence" value="ECO:0007669"/>
    <property type="project" value="InterPro"/>
</dbReference>
<keyword evidence="16" id="KW-1185">Reference proteome</keyword>
<feature type="domain" description="Acyl-CoA oxidase/dehydrogenase middle" evidence="12">
    <location>
        <begin position="167"/>
        <end position="274"/>
    </location>
</feature>
<dbReference type="InterPro" id="IPR006091">
    <property type="entry name" value="Acyl-CoA_Oxase/DH_mid-dom"/>
</dbReference>